<evidence type="ECO:0000313" key="2">
    <source>
        <dbReference type="EMBL" id="NJP31093.1"/>
    </source>
</evidence>
<accession>A0ABX0Z0R8</accession>
<dbReference type="EMBL" id="JAATEO010000003">
    <property type="protein sequence ID" value="NJP31093.1"/>
    <property type="molecule type" value="Genomic_DNA"/>
</dbReference>
<comment type="caution">
    <text evidence="2">The sequence shown here is derived from an EMBL/GenBank/DDBJ whole genome shotgun (WGS) entry which is preliminary data.</text>
</comment>
<feature type="region of interest" description="Disordered" evidence="1">
    <location>
        <begin position="28"/>
        <end position="47"/>
    </location>
</feature>
<name>A0ABX0Z0R8_9ACTN</name>
<keyword evidence="3" id="KW-1185">Reference proteome</keyword>
<sequence>MSRFVVLARRAAAIAALAVLVLGAHDERRGEAGAPPPPSPAPASATP</sequence>
<evidence type="ECO:0000313" key="3">
    <source>
        <dbReference type="Proteomes" id="UP000783871"/>
    </source>
</evidence>
<dbReference type="RefSeq" id="WP_167999473.1">
    <property type="nucleotide sequence ID" value="NZ_JAATEO010000003.1"/>
</dbReference>
<gene>
    <name evidence="2" type="ORF">HCJ94_03625</name>
</gene>
<dbReference type="Proteomes" id="UP000783871">
    <property type="component" value="Unassembled WGS sequence"/>
</dbReference>
<reference evidence="2 3" key="1">
    <citation type="submission" date="2020-03" db="EMBL/GenBank/DDBJ databases">
        <title>WGS of actinomycetes isolated from Thailand.</title>
        <authorList>
            <person name="Thawai C."/>
        </authorList>
    </citation>
    <scope>NUCLEOTIDE SEQUENCE [LARGE SCALE GENOMIC DNA]</scope>
    <source>
        <strain evidence="2 3">HSS6-12</strain>
    </source>
</reference>
<organism evidence="2 3">
    <name type="scientific">Micromonospora thermarum</name>
    <dbReference type="NCBI Taxonomy" id="2720024"/>
    <lineage>
        <taxon>Bacteria</taxon>
        <taxon>Bacillati</taxon>
        <taxon>Actinomycetota</taxon>
        <taxon>Actinomycetes</taxon>
        <taxon>Micromonosporales</taxon>
        <taxon>Micromonosporaceae</taxon>
        <taxon>Micromonospora</taxon>
    </lineage>
</organism>
<proteinExistence type="predicted"/>
<protein>
    <submittedName>
        <fullName evidence="2">Uncharacterized protein</fullName>
    </submittedName>
</protein>
<evidence type="ECO:0000256" key="1">
    <source>
        <dbReference type="SAM" id="MobiDB-lite"/>
    </source>
</evidence>